<dbReference type="PROSITE" id="PS50102">
    <property type="entry name" value="RRM"/>
    <property type="match status" value="1"/>
</dbReference>
<dbReference type="FunFam" id="3.30.70.330:FF:001074">
    <property type="entry name" value="Splicing factor, arginine/serine-rich 7"/>
    <property type="match status" value="1"/>
</dbReference>
<dbReference type="InterPro" id="IPR000504">
    <property type="entry name" value="RRM_dom"/>
</dbReference>
<feature type="compositionally biased region" description="Basic and acidic residues" evidence="3">
    <location>
        <begin position="164"/>
        <end position="173"/>
    </location>
</feature>
<name>A0AAW1NU16_9CHLO</name>
<dbReference type="PANTHER" id="PTHR23147">
    <property type="entry name" value="SERINE/ARGININE RICH SPLICING FACTOR"/>
    <property type="match status" value="1"/>
</dbReference>
<feature type="domain" description="RRM" evidence="4">
    <location>
        <begin position="4"/>
        <end position="73"/>
    </location>
</feature>
<dbReference type="Pfam" id="PF00076">
    <property type="entry name" value="RRM_1"/>
    <property type="match status" value="1"/>
</dbReference>
<dbReference type="SUPFAM" id="SSF54928">
    <property type="entry name" value="RNA-binding domain, RBD"/>
    <property type="match status" value="1"/>
</dbReference>
<dbReference type="SMART" id="SM00360">
    <property type="entry name" value="RRM"/>
    <property type="match status" value="1"/>
</dbReference>
<protein>
    <recommendedName>
        <fullName evidence="4">RRM domain-containing protein</fullName>
    </recommendedName>
</protein>
<evidence type="ECO:0000256" key="3">
    <source>
        <dbReference type="SAM" id="MobiDB-lite"/>
    </source>
</evidence>
<feature type="region of interest" description="Disordered" evidence="3">
    <location>
        <begin position="61"/>
        <end position="173"/>
    </location>
</feature>
<comment type="caution">
    <text evidence="5">The sequence shown here is derived from an EMBL/GenBank/DDBJ whole genome shotgun (WGS) entry which is preliminary data.</text>
</comment>
<evidence type="ECO:0000259" key="4">
    <source>
        <dbReference type="PROSITE" id="PS50102"/>
    </source>
</evidence>
<dbReference type="InterPro" id="IPR050907">
    <property type="entry name" value="SRSF"/>
</dbReference>
<gene>
    <name evidence="5" type="ORF">WJX73_000365</name>
</gene>
<evidence type="ECO:0000313" key="6">
    <source>
        <dbReference type="Proteomes" id="UP001465755"/>
    </source>
</evidence>
<dbReference type="InterPro" id="IPR012677">
    <property type="entry name" value="Nucleotide-bd_a/b_plait_sf"/>
</dbReference>
<dbReference type="InterPro" id="IPR035979">
    <property type="entry name" value="RBD_domain_sf"/>
</dbReference>
<evidence type="ECO:0000313" key="5">
    <source>
        <dbReference type="EMBL" id="KAK9794899.1"/>
    </source>
</evidence>
<accession>A0AAW1NU16</accession>
<keyword evidence="1" id="KW-0507">mRNA processing</keyword>
<proteinExistence type="predicted"/>
<feature type="compositionally biased region" description="Gly residues" evidence="3">
    <location>
        <begin position="111"/>
        <end position="126"/>
    </location>
</feature>
<dbReference type="Gene3D" id="3.30.70.330">
    <property type="match status" value="1"/>
</dbReference>
<dbReference type="AlphaFoldDB" id="A0AAW1NU16"/>
<keyword evidence="2" id="KW-0694">RNA-binding</keyword>
<keyword evidence="6" id="KW-1185">Reference proteome</keyword>
<sequence>MAGARIYVGSLPVDISERDLEEEFVRFGTLRSVWVARKPPGFAFVEFEDVRDAQDAIRKLDGYKGWRVENTRSNGPRGGPRGGPPGGGYGGDRGGDRGGGGGYRGRSPPRYGGGGGGYGGGGGGYRGRSPPRRRSPSPRGRMSRSPAGYRRSPSYGGRSPSPAPRDRSRSRSY</sequence>
<evidence type="ECO:0000256" key="2">
    <source>
        <dbReference type="PROSITE-ProRule" id="PRU00176"/>
    </source>
</evidence>
<dbReference type="Proteomes" id="UP001465755">
    <property type="component" value="Unassembled WGS sequence"/>
</dbReference>
<keyword evidence="1" id="KW-0508">mRNA splicing</keyword>
<reference evidence="5 6" key="1">
    <citation type="journal article" date="2024" name="Nat. Commun.">
        <title>Phylogenomics reveals the evolutionary origins of lichenization in chlorophyte algae.</title>
        <authorList>
            <person name="Puginier C."/>
            <person name="Libourel C."/>
            <person name="Otte J."/>
            <person name="Skaloud P."/>
            <person name="Haon M."/>
            <person name="Grisel S."/>
            <person name="Petersen M."/>
            <person name="Berrin J.G."/>
            <person name="Delaux P.M."/>
            <person name="Dal Grande F."/>
            <person name="Keller J."/>
        </authorList>
    </citation>
    <scope>NUCLEOTIDE SEQUENCE [LARGE SCALE GENOMIC DNA]</scope>
    <source>
        <strain evidence="5 6">SAG 2036</strain>
    </source>
</reference>
<feature type="compositionally biased region" description="Low complexity" evidence="3">
    <location>
        <begin position="147"/>
        <end position="160"/>
    </location>
</feature>
<dbReference type="GO" id="GO:0003723">
    <property type="term" value="F:RNA binding"/>
    <property type="evidence" value="ECO:0007669"/>
    <property type="project" value="UniProtKB-UniRule"/>
</dbReference>
<evidence type="ECO:0000256" key="1">
    <source>
        <dbReference type="ARBA" id="ARBA00023187"/>
    </source>
</evidence>
<dbReference type="GO" id="GO:0008380">
    <property type="term" value="P:RNA splicing"/>
    <property type="evidence" value="ECO:0007669"/>
    <property type="project" value="UniProtKB-KW"/>
</dbReference>
<feature type="compositionally biased region" description="Gly residues" evidence="3">
    <location>
        <begin position="76"/>
        <end position="104"/>
    </location>
</feature>
<feature type="compositionally biased region" description="Basic and acidic residues" evidence="3">
    <location>
        <begin position="61"/>
        <end position="70"/>
    </location>
</feature>
<organism evidence="5 6">
    <name type="scientific">Symbiochloris irregularis</name>
    <dbReference type="NCBI Taxonomy" id="706552"/>
    <lineage>
        <taxon>Eukaryota</taxon>
        <taxon>Viridiplantae</taxon>
        <taxon>Chlorophyta</taxon>
        <taxon>core chlorophytes</taxon>
        <taxon>Trebouxiophyceae</taxon>
        <taxon>Trebouxiales</taxon>
        <taxon>Trebouxiaceae</taxon>
        <taxon>Symbiochloris</taxon>
    </lineage>
</organism>
<dbReference type="EMBL" id="JALJOQ010000134">
    <property type="protein sequence ID" value="KAK9794899.1"/>
    <property type="molecule type" value="Genomic_DNA"/>
</dbReference>